<evidence type="ECO:0000313" key="2">
    <source>
        <dbReference type="EMBL" id="CCA16793.1"/>
    </source>
</evidence>
<proteinExistence type="predicted"/>
<dbReference type="HOGENOM" id="CLU_588522_0_0_1"/>
<evidence type="ECO:0000256" key="1">
    <source>
        <dbReference type="SAM" id="MobiDB-lite"/>
    </source>
</evidence>
<reference evidence="2" key="2">
    <citation type="submission" date="2011-02" db="EMBL/GenBank/DDBJ databases">
        <authorList>
            <person name="MacLean D."/>
        </authorList>
    </citation>
    <scope>NUCLEOTIDE SEQUENCE</scope>
</reference>
<feature type="region of interest" description="Disordered" evidence="1">
    <location>
        <begin position="394"/>
        <end position="414"/>
    </location>
</feature>
<organism evidence="2">
    <name type="scientific">Albugo laibachii Nc14</name>
    <dbReference type="NCBI Taxonomy" id="890382"/>
    <lineage>
        <taxon>Eukaryota</taxon>
        <taxon>Sar</taxon>
        <taxon>Stramenopiles</taxon>
        <taxon>Oomycota</taxon>
        <taxon>Peronosporomycetes</taxon>
        <taxon>Albuginales</taxon>
        <taxon>Albuginaceae</taxon>
        <taxon>Albugo</taxon>
    </lineage>
</organism>
<dbReference type="EMBL" id="FR824071">
    <property type="protein sequence ID" value="CCA16793.1"/>
    <property type="molecule type" value="Genomic_DNA"/>
</dbReference>
<protein>
    <submittedName>
        <fullName evidence="2">Uncharacterized protein AlNc14C26G2534</fullName>
    </submittedName>
</protein>
<name>F0W6P8_9STRA</name>
<reference evidence="2" key="1">
    <citation type="journal article" date="2011" name="PLoS Biol.">
        <title>Gene gain and loss during evolution of obligate parasitism in the white rust pathogen of Arabidopsis thaliana.</title>
        <authorList>
            <person name="Kemen E."/>
            <person name="Gardiner A."/>
            <person name="Schultz-Larsen T."/>
            <person name="Kemen A.C."/>
            <person name="Balmuth A.L."/>
            <person name="Robert-Seilaniantz A."/>
            <person name="Bailey K."/>
            <person name="Holub E."/>
            <person name="Studholme D.J."/>
            <person name="Maclean D."/>
            <person name="Jones J.D."/>
        </authorList>
    </citation>
    <scope>NUCLEOTIDE SEQUENCE</scope>
</reference>
<dbReference type="AlphaFoldDB" id="F0W6P8"/>
<accession>F0W6P8</accession>
<sequence>MTRLHGRFQQFHQIHLAARIRTLGTREEAIADIPGYHAGNFKNGESMFPIDQTRSTTAGDSSQDCEKEIWEFVIEDPRGLDGMGDRLLHLLQRWDIENLILILGQRDASLSCRLMSGFEIYRQGLECAKHTLEEYLVAQMNTVDTAKLEIIETPRSEMKDDTSQELPRKIVRPPAAKLRVKSDEGKYTKPSPIKTSIFVHPNAKVEDSKGGLSDADRITEWIGITSAEWVELQSTQQYTKELHLLLMCLVCVADRSITLDTITTKKLTNTMSNSSKLLDQDVPDSLKWIPCLKVLHQIYRDTSPVQKLHGSKLNSTQEQFLRAIFQLSHFDEKNMRSVSSACVKVYKWLEKLMIQYDERIMSFVETEHKPKKEDVFKQPQRMNRPIINRVKSPEGKLGQIGKSSSVTAYPAGEKDPNESVLLPVSQLQQSQVQQPRIASIDLDESMAVKVSRSLMINDSGRLLKR</sequence>
<gene>
    <name evidence="2" type="primary">AlNc14C26G2534</name>
    <name evidence="2" type="ORF">ALNC14_029360</name>
</gene>